<organism evidence="1 2">
    <name type="scientific">Pseudoalteromonas luteoviolacea CPMOR-1</name>
    <dbReference type="NCBI Taxonomy" id="1365248"/>
    <lineage>
        <taxon>Bacteria</taxon>
        <taxon>Pseudomonadati</taxon>
        <taxon>Pseudomonadota</taxon>
        <taxon>Gammaproteobacteria</taxon>
        <taxon>Alteromonadales</taxon>
        <taxon>Pseudoalteromonadaceae</taxon>
        <taxon>Pseudoalteromonas</taxon>
    </lineage>
</organism>
<evidence type="ECO:0000313" key="2">
    <source>
        <dbReference type="Proteomes" id="UP000076486"/>
    </source>
</evidence>
<comment type="caution">
    <text evidence="1">The sequence shown here is derived from an EMBL/GenBank/DDBJ whole genome shotgun (WGS) entry which is preliminary data.</text>
</comment>
<accession>A0A167HBA7</accession>
<dbReference type="Proteomes" id="UP000076486">
    <property type="component" value="Unassembled WGS sequence"/>
</dbReference>
<reference evidence="1 2" key="1">
    <citation type="submission" date="2013-07" db="EMBL/GenBank/DDBJ databases">
        <title>Comparative Genomic and Metabolomic Analysis of Twelve Strains of Pseudoalteromonas luteoviolacea.</title>
        <authorList>
            <person name="Vynne N.G."/>
            <person name="Mansson M."/>
            <person name="Gram L."/>
        </authorList>
    </citation>
    <scope>NUCLEOTIDE SEQUENCE [LARGE SCALE GENOMIC DNA]</scope>
    <source>
        <strain evidence="1 2">CPMOR-1</strain>
    </source>
</reference>
<sequence>MTKLSRQIRDMRTTAQVKLKQTITDSGEQVKGELVNAIYDRYGFQDRSYIGDRLQLKVQPSQLELIIFARHRVSSAINFVQDPVYRRSVNPKTPNKLVIAGYMGAFLRGKTSHWKGAFIFQGKNNNVLLGYRDKGQTTRDIPDVPYGPSVAGSLAVIKDDVEPFVVQMLTKKFERSL</sequence>
<protein>
    <submittedName>
        <fullName evidence="1">Uncharacterized protein</fullName>
    </submittedName>
</protein>
<name>A0A167HBA7_9GAMM</name>
<proteinExistence type="predicted"/>
<evidence type="ECO:0000313" key="1">
    <source>
        <dbReference type="EMBL" id="KZN57933.1"/>
    </source>
</evidence>
<gene>
    <name evidence="1" type="ORF">N473_26625</name>
</gene>
<dbReference type="EMBL" id="AUYC01000088">
    <property type="protein sequence ID" value="KZN57933.1"/>
    <property type="molecule type" value="Genomic_DNA"/>
</dbReference>
<dbReference type="AlphaFoldDB" id="A0A167HBA7"/>
<dbReference type="RefSeq" id="WP_063370271.1">
    <property type="nucleotide sequence ID" value="NZ_AUYC01000088.1"/>
</dbReference>
<dbReference type="PATRIC" id="fig|1365248.3.peg.5256"/>